<dbReference type="InterPro" id="IPR055269">
    <property type="entry name" value="Alpha-crystallin/HSP_16"/>
</dbReference>
<evidence type="ECO:0000256" key="1">
    <source>
        <dbReference type="PIRNR" id="PIRNR036514"/>
    </source>
</evidence>
<name>A0ABD0YSS0_9HEMI</name>
<reference evidence="6 7" key="1">
    <citation type="submission" date="2024-07" db="EMBL/GenBank/DDBJ databases">
        <title>Chromosome-level genome assembly of the water stick insect Ranatra chinensis (Heteroptera: Nepidae).</title>
        <authorList>
            <person name="Liu X."/>
        </authorList>
    </citation>
    <scope>NUCLEOTIDE SEQUENCE [LARGE SCALE GENOMIC DNA]</scope>
    <source>
        <strain evidence="6">Cailab_2021Rc</strain>
        <tissue evidence="6">Muscle</tissue>
    </source>
</reference>
<dbReference type="PRINTS" id="PR00299">
    <property type="entry name" value="ACRYSTALLIN"/>
</dbReference>
<dbReference type="InterPro" id="IPR002068">
    <property type="entry name" value="A-crystallin/Hsp20_dom"/>
</dbReference>
<dbReference type="PANTHER" id="PTHR45640">
    <property type="entry name" value="HEAT SHOCK PROTEIN HSP-12.2-RELATED"/>
    <property type="match status" value="1"/>
</dbReference>
<protein>
    <recommendedName>
        <fullName evidence="5">SHSP domain-containing protein</fullName>
    </recommendedName>
</protein>
<dbReference type="AlphaFoldDB" id="A0ABD0YSS0"/>
<dbReference type="GO" id="GO:0005737">
    <property type="term" value="C:cytoplasm"/>
    <property type="evidence" value="ECO:0007669"/>
    <property type="project" value="UniProtKB-ARBA"/>
</dbReference>
<feature type="binding site" evidence="2">
    <location>
        <position position="99"/>
    </location>
    <ligand>
        <name>Zn(2+)</name>
        <dbReference type="ChEBI" id="CHEBI:29105"/>
        <label>1</label>
    </ligand>
</feature>
<dbReference type="Gene3D" id="2.60.40.790">
    <property type="match status" value="1"/>
</dbReference>
<comment type="similarity">
    <text evidence="1 3 4">Belongs to the small heat shock protein (HSP20) family.</text>
</comment>
<organism evidence="6 7">
    <name type="scientific">Ranatra chinensis</name>
    <dbReference type="NCBI Taxonomy" id="642074"/>
    <lineage>
        <taxon>Eukaryota</taxon>
        <taxon>Metazoa</taxon>
        <taxon>Ecdysozoa</taxon>
        <taxon>Arthropoda</taxon>
        <taxon>Hexapoda</taxon>
        <taxon>Insecta</taxon>
        <taxon>Pterygota</taxon>
        <taxon>Neoptera</taxon>
        <taxon>Paraneoptera</taxon>
        <taxon>Hemiptera</taxon>
        <taxon>Heteroptera</taxon>
        <taxon>Panheteroptera</taxon>
        <taxon>Nepomorpha</taxon>
        <taxon>Nepidae</taxon>
        <taxon>Ranatrinae</taxon>
        <taxon>Ranatra</taxon>
    </lineage>
</organism>
<evidence type="ECO:0000313" key="6">
    <source>
        <dbReference type="EMBL" id="KAL1139040.1"/>
    </source>
</evidence>
<feature type="binding site" evidence="2">
    <location>
        <position position="104"/>
    </location>
    <ligand>
        <name>Zn(2+)</name>
        <dbReference type="ChEBI" id="CHEBI:29105"/>
        <label>1</label>
    </ligand>
</feature>
<dbReference type="CDD" id="cd06526">
    <property type="entry name" value="metazoan_ACD"/>
    <property type="match status" value="1"/>
</dbReference>
<dbReference type="Pfam" id="PF00011">
    <property type="entry name" value="HSP20"/>
    <property type="match status" value="1"/>
</dbReference>
<evidence type="ECO:0000256" key="3">
    <source>
        <dbReference type="PROSITE-ProRule" id="PRU00285"/>
    </source>
</evidence>
<evidence type="ECO:0000313" key="7">
    <source>
        <dbReference type="Proteomes" id="UP001558652"/>
    </source>
</evidence>
<evidence type="ECO:0000259" key="5">
    <source>
        <dbReference type="PROSITE" id="PS01031"/>
    </source>
</evidence>
<dbReference type="PIRSF" id="PIRSF036514">
    <property type="entry name" value="Sm_HSP_B1"/>
    <property type="match status" value="1"/>
</dbReference>
<evidence type="ECO:0000256" key="2">
    <source>
        <dbReference type="PIRSR" id="PIRSR036514-1"/>
    </source>
</evidence>
<dbReference type="PANTHER" id="PTHR45640:SF26">
    <property type="entry name" value="RE23625P"/>
    <property type="match status" value="1"/>
</dbReference>
<proteinExistence type="inferred from homology"/>
<dbReference type="InterPro" id="IPR008978">
    <property type="entry name" value="HSP20-like_chaperone"/>
</dbReference>
<comment type="caution">
    <text evidence="6">The sequence shown here is derived from an EMBL/GenBank/DDBJ whole genome shotgun (WGS) entry which is preliminary data.</text>
</comment>
<dbReference type="Proteomes" id="UP001558652">
    <property type="component" value="Unassembled WGS sequence"/>
</dbReference>
<dbReference type="PROSITE" id="PS01031">
    <property type="entry name" value="SHSP"/>
    <property type="match status" value="1"/>
</dbReference>
<dbReference type="EMBL" id="JBFDAA010000003">
    <property type="protein sequence ID" value="KAL1139040.1"/>
    <property type="molecule type" value="Genomic_DNA"/>
</dbReference>
<feature type="binding site" evidence="2">
    <location>
        <position position="97"/>
    </location>
    <ligand>
        <name>Zn(2+)</name>
        <dbReference type="ChEBI" id="CHEBI:29105"/>
        <label>1</label>
    </ligand>
</feature>
<dbReference type="SUPFAM" id="SSF49764">
    <property type="entry name" value="HSP20-like chaperones"/>
    <property type="match status" value="1"/>
</dbReference>
<feature type="domain" description="SHSP" evidence="5">
    <location>
        <begin position="49"/>
        <end position="149"/>
    </location>
</feature>
<gene>
    <name evidence="6" type="ORF">AAG570_009101</name>
</gene>
<dbReference type="InterPro" id="IPR001436">
    <property type="entry name" value="Alpha-crystallin/sHSP_animal"/>
</dbReference>
<evidence type="ECO:0000256" key="4">
    <source>
        <dbReference type="RuleBase" id="RU003616"/>
    </source>
</evidence>
<keyword evidence="2" id="KW-0479">Metal-binding</keyword>
<keyword evidence="7" id="KW-1185">Reference proteome</keyword>
<accession>A0ABD0YSS0</accession>
<dbReference type="GO" id="GO:0009408">
    <property type="term" value="P:response to heat"/>
    <property type="evidence" value="ECO:0007669"/>
    <property type="project" value="UniProtKB-ARBA"/>
</dbReference>
<sequence>MSLLSYLLSDTYGTPNLYDQHFAQGLTNDDLVAPPKASPSPFSSVRPLKTLIHSHCGVSNVKSDKDGFKVSLDVQQFKPEELKVKVIDDYLVVEGKHQERQDQHGFVSRQFTRRYKLPNNIDHATIISSLSTDGVLMLYAPKKVNHIKL</sequence>
<keyword evidence="2" id="KW-0862">Zinc</keyword>